<gene>
    <name evidence="2" type="ORF">SAMN06893097_111185</name>
</gene>
<proteinExistence type="predicted"/>
<dbReference type="Proteomes" id="UP000219514">
    <property type="component" value="Unassembled WGS sequence"/>
</dbReference>
<dbReference type="CDD" id="cd02440">
    <property type="entry name" value="AdoMet_MTases"/>
    <property type="match status" value="1"/>
</dbReference>
<evidence type="ECO:0000313" key="2">
    <source>
        <dbReference type="EMBL" id="SNX98669.1"/>
    </source>
</evidence>
<dbReference type="Gene3D" id="3.40.50.150">
    <property type="entry name" value="Vaccinia Virus protein VP39"/>
    <property type="match status" value="1"/>
</dbReference>
<dbReference type="OrthoDB" id="1493577at2"/>
<dbReference type="RefSeq" id="WP_143426728.1">
    <property type="nucleotide sequence ID" value="NZ_JACHXB010000002.1"/>
</dbReference>
<feature type="region of interest" description="Disordered" evidence="1">
    <location>
        <begin position="300"/>
        <end position="327"/>
    </location>
</feature>
<dbReference type="SUPFAM" id="SSF53335">
    <property type="entry name" value="S-adenosyl-L-methionine-dependent methyltransferases"/>
    <property type="match status" value="1"/>
</dbReference>
<evidence type="ECO:0008006" key="4">
    <source>
        <dbReference type="Google" id="ProtNLM"/>
    </source>
</evidence>
<dbReference type="InterPro" id="IPR029063">
    <property type="entry name" value="SAM-dependent_MTases_sf"/>
</dbReference>
<reference evidence="2 3" key="1">
    <citation type="submission" date="2017-09" db="EMBL/GenBank/DDBJ databases">
        <authorList>
            <person name="Ehlers B."/>
            <person name="Leendertz F.H."/>
        </authorList>
    </citation>
    <scope>NUCLEOTIDE SEQUENCE [LARGE SCALE GENOMIC DNA]</scope>
    <source>
        <strain evidence="2 3">DSM 46844</strain>
    </source>
</reference>
<evidence type="ECO:0000313" key="3">
    <source>
        <dbReference type="Proteomes" id="UP000219514"/>
    </source>
</evidence>
<name>A0A285EHS1_9ACTN</name>
<dbReference type="EMBL" id="OBDO01000011">
    <property type="protein sequence ID" value="SNX98669.1"/>
    <property type="molecule type" value="Genomic_DNA"/>
</dbReference>
<keyword evidence="3" id="KW-1185">Reference proteome</keyword>
<organism evidence="2 3">
    <name type="scientific">Geodermatophilus sabuli</name>
    <dbReference type="NCBI Taxonomy" id="1564158"/>
    <lineage>
        <taxon>Bacteria</taxon>
        <taxon>Bacillati</taxon>
        <taxon>Actinomycetota</taxon>
        <taxon>Actinomycetes</taxon>
        <taxon>Geodermatophilales</taxon>
        <taxon>Geodermatophilaceae</taxon>
        <taxon>Geodermatophilus</taxon>
    </lineage>
</organism>
<protein>
    <recommendedName>
        <fullName evidence="4">Class I SAM-dependent methyltransferase</fullName>
    </recommendedName>
</protein>
<sequence length="327" mass="35861">MTPEAVTPEAMTYAYTRYLAAKKSVDDRALNRHVLSELCRLVPPGRPRVLEVGAGLGTMVARLFEWQVVTAGEYTLLDVDRRLLWDSRAWLCEWADARGLPARPLPDGVRLGDLRVRLVEAELGSYLEAGSGTPVDLVIANAFLDLVDVPAVLPGLLRLLAPGGAYWFTVNFDGESIFQPDHPHDDDVMGAYHRSMDRRVRHGRSAGESRTGRHLFGHLRAAGVPPLSAGSSDWVVLAGPDGAYPDDEAYFLETILRTVQDELDGPAAPAGLADWLAVRRRQLADGELVYLAHQLDVAGRSPGWQTDGPARSPAWGEPLRLHGRDPR</sequence>
<accession>A0A285EHS1</accession>
<dbReference type="AlphaFoldDB" id="A0A285EHS1"/>
<evidence type="ECO:0000256" key="1">
    <source>
        <dbReference type="SAM" id="MobiDB-lite"/>
    </source>
</evidence>